<dbReference type="STRING" id="995038.SAMN05216274_101323"/>
<dbReference type="InterPro" id="IPR035906">
    <property type="entry name" value="MetI-like_sf"/>
</dbReference>
<keyword evidence="6 7" id="KW-0472">Membrane</keyword>
<dbReference type="Proteomes" id="UP000199681">
    <property type="component" value="Unassembled WGS sequence"/>
</dbReference>
<feature type="transmembrane region" description="Helical" evidence="7">
    <location>
        <begin position="214"/>
        <end position="247"/>
    </location>
</feature>
<dbReference type="GO" id="GO:0005886">
    <property type="term" value="C:plasma membrane"/>
    <property type="evidence" value="ECO:0007669"/>
    <property type="project" value="UniProtKB-SubCell"/>
</dbReference>
<dbReference type="PANTHER" id="PTHR30193:SF37">
    <property type="entry name" value="INNER MEMBRANE ABC TRANSPORTER PERMEASE PROTEIN YCJO"/>
    <property type="match status" value="1"/>
</dbReference>
<evidence type="ECO:0000256" key="5">
    <source>
        <dbReference type="ARBA" id="ARBA00022989"/>
    </source>
</evidence>
<dbReference type="EMBL" id="SOFE01000014">
    <property type="protein sequence ID" value="TFB85137.1"/>
    <property type="molecule type" value="Genomic_DNA"/>
</dbReference>
<keyword evidence="4 7" id="KW-0812">Transmembrane</keyword>
<feature type="transmembrane region" description="Helical" evidence="7">
    <location>
        <begin position="273"/>
        <end position="294"/>
    </location>
</feature>
<evidence type="ECO:0000259" key="8">
    <source>
        <dbReference type="PROSITE" id="PS50928"/>
    </source>
</evidence>
<dbReference type="Pfam" id="PF00528">
    <property type="entry name" value="BPD_transp_1"/>
    <property type="match status" value="1"/>
</dbReference>
<dbReference type="InterPro" id="IPR051393">
    <property type="entry name" value="ABC_transporter_permease"/>
</dbReference>
<evidence type="ECO:0000256" key="3">
    <source>
        <dbReference type="ARBA" id="ARBA00022475"/>
    </source>
</evidence>
<keyword evidence="11" id="KW-1185">Reference proteome</keyword>
<evidence type="ECO:0000256" key="6">
    <source>
        <dbReference type="ARBA" id="ARBA00023136"/>
    </source>
</evidence>
<dbReference type="Proteomes" id="UP000297963">
    <property type="component" value="Unassembled WGS sequence"/>
</dbReference>
<proteinExistence type="inferred from homology"/>
<dbReference type="GO" id="GO:0055085">
    <property type="term" value="P:transmembrane transport"/>
    <property type="evidence" value="ECO:0007669"/>
    <property type="project" value="InterPro"/>
</dbReference>
<name>A0A1I2Y3F1_9MICO</name>
<evidence type="ECO:0000313" key="11">
    <source>
        <dbReference type="Proteomes" id="UP000199681"/>
    </source>
</evidence>
<evidence type="ECO:0000256" key="2">
    <source>
        <dbReference type="ARBA" id="ARBA00022448"/>
    </source>
</evidence>
<gene>
    <name evidence="10" type="ORF">E3O11_08880</name>
    <name evidence="9" type="ORF">SAMN05216274_101323</name>
</gene>
<sequence length="307" mass="33245">MNPPTRSHSAPRVTRRAQARLGVALVAPLLVLVTVFFLFPLGNAIYYSMLDYNGVDPSPAFVGLGNFVELATDPALGPAFMNNIIWIVLGTAAPVVIGLALALLMWTVRRASTLYRVALFIPYILPAVAAGVVWGWIYDPMRGWLNQLLRSVGLDALATGWLGNPNTALYAVLVTAVWATTGFVFVVLLSSLRNVDAELLDAARMDGANSLQRVWYIVLPQIMPVFLMIVTLTLVGGFSVFDIVFIMTGGGPSNATEVLGTYAYSNAFQLNRISYGTALALVITVLAIPFAVALNRLQRRLSLQESV</sequence>
<feature type="transmembrane region" description="Helical" evidence="7">
    <location>
        <begin position="168"/>
        <end position="189"/>
    </location>
</feature>
<evidence type="ECO:0000256" key="4">
    <source>
        <dbReference type="ARBA" id="ARBA00022692"/>
    </source>
</evidence>
<dbReference type="SUPFAM" id="SSF161098">
    <property type="entry name" value="MetI-like"/>
    <property type="match status" value="1"/>
</dbReference>
<reference evidence="9 11" key="1">
    <citation type="submission" date="2016-10" db="EMBL/GenBank/DDBJ databases">
        <authorList>
            <person name="Varghese N."/>
            <person name="Submissions S."/>
        </authorList>
    </citation>
    <scope>NUCLEOTIDE SEQUENCE [LARGE SCALE GENOMIC DNA]</scope>
    <source>
        <strain evidence="9 11">GMCC 1.11211</strain>
    </source>
</reference>
<evidence type="ECO:0000256" key="7">
    <source>
        <dbReference type="RuleBase" id="RU363032"/>
    </source>
</evidence>
<organism evidence="10 12">
    <name type="scientific">Cryobacterium levicorallinum</name>
    <dbReference type="NCBI Taxonomy" id="995038"/>
    <lineage>
        <taxon>Bacteria</taxon>
        <taxon>Bacillati</taxon>
        <taxon>Actinomycetota</taxon>
        <taxon>Actinomycetes</taxon>
        <taxon>Micrococcales</taxon>
        <taxon>Microbacteriaceae</taxon>
        <taxon>Cryobacterium</taxon>
    </lineage>
</organism>
<dbReference type="RefSeq" id="WP_092448125.1">
    <property type="nucleotide sequence ID" value="NZ_BKAC01000010.1"/>
</dbReference>
<evidence type="ECO:0000313" key="9">
    <source>
        <dbReference type="EMBL" id="SFH20165.1"/>
    </source>
</evidence>
<evidence type="ECO:0000313" key="12">
    <source>
        <dbReference type="Proteomes" id="UP000297963"/>
    </source>
</evidence>
<dbReference type="PANTHER" id="PTHR30193">
    <property type="entry name" value="ABC TRANSPORTER PERMEASE PROTEIN"/>
    <property type="match status" value="1"/>
</dbReference>
<dbReference type="Gene3D" id="1.10.3720.10">
    <property type="entry name" value="MetI-like"/>
    <property type="match status" value="1"/>
</dbReference>
<comment type="subcellular location">
    <subcellularLocation>
        <location evidence="1 7">Cell membrane</location>
        <topology evidence="1 7">Multi-pass membrane protein</topology>
    </subcellularLocation>
</comment>
<dbReference type="EMBL" id="FOPW01000001">
    <property type="protein sequence ID" value="SFH20165.1"/>
    <property type="molecule type" value="Genomic_DNA"/>
</dbReference>
<dbReference type="CDD" id="cd06261">
    <property type="entry name" value="TM_PBP2"/>
    <property type="match status" value="1"/>
</dbReference>
<evidence type="ECO:0000313" key="10">
    <source>
        <dbReference type="EMBL" id="TFB85137.1"/>
    </source>
</evidence>
<feature type="transmembrane region" description="Helical" evidence="7">
    <location>
        <begin position="117"/>
        <end position="137"/>
    </location>
</feature>
<evidence type="ECO:0000256" key="1">
    <source>
        <dbReference type="ARBA" id="ARBA00004651"/>
    </source>
</evidence>
<dbReference type="PROSITE" id="PS50928">
    <property type="entry name" value="ABC_TM1"/>
    <property type="match status" value="1"/>
</dbReference>
<keyword evidence="2 7" id="KW-0813">Transport</keyword>
<comment type="similarity">
    <text evidence="7">Belongs to the binding-protein-dependent transport system permease family.</text>
</comment>
<feature type="transmembrane region" description="Helical" evidence="7">
    <location>
        <begin position="84"/>
        <end position="105"/>
    </location>
</feature>
<protein>
    <submittedName>
        <fullName evidence="9">Raffinose/stachyose/melibiose transport system permease protein</fullName>
    </submittedName>
    <submittedName>
        <fullName evidence="10">Sugar ABC transporter permease</fullName>
    </submittedName>
</protein>
<feature type="transmembrane region" description="Helical" evidence="7">
    <location>
        <begin position="21"/>
        <end position="47"/>
    </location>
</feature>
<comment type="caution">
    <text evidence="10">The sequence shown here is derived from an EMBL/GenBank/DDBJ whole genome shotgun (WGS) entry which is preliminary data.</text>
</comment>
<dbReference type="InterPro" id="IPR000515">
    <property type="entry name" value="MetI-like"/>
</dbReference>
<keyword evidence="3" id="KW-1003">Cell membrane</keyword>
<keyword evidence="5 7" id="KW-1133">Transmembrane helix</keyword>
<feature type="domain" description="ABC transmembrane type-1" evidence="8">
    <location>
        <begin position="80"/>
        <end position="294"/>
    </location>
</feature>
<accession>A0A1I2Y3F1</accession>
<dbReference type="AlphaFoldDB" id="A0A1I2Y3F1"/>
<reference evidence="10 12" key="2">
    <citation type="submission" date="2019-03" db="EMBL/GenBank/DDBJ databases">
        <title>Genomics of glacier-inhabiting Cryobacterium strains.</title>
        <authorList>
            <person name="Liu Q."/>
            <person name="Xin Y.-H."/>
        </authorList>
    </citation>
    <scope>NUCLEOTIDE SEQUENCE [LARGE SCALE GENOMIC DNA]</scope>
    <source>
        <strain evidence="10 12">Hh34</strain>
    </source>
</reference>